<protein>
    <submittedName>
        <fullName evidence="1">Uncharacterized protein</fullName>
    </submittedName>
</protein>
<dbReference type="EMBL" id="JAQIZT010000010">
    <property type="protein sequence ID" value="KAJ6982133.1"/>
    <property type="molecule type" value="Genomic_DNA"/>
</dbReference>
<comment type="caution">
    <text evidence="1">The sequence shown here is derived from an EMBL/GenBank/DDBJ whole genome shotgun (WGS) entry which is preliminary data.</text>
</comment>
<organism evidence="1 2">
    <name type="scientific">Populus alba x Populus x berolinensis</name>
    <dbReference type="NCBI Taxonomy" id="444605"/>
    <lineage>
        <taxon>Eukaryota</taxon>
        <taxon>Viridiplantae</taxon>
        <taxon>Streptophyta</taxon>
        <taxon>Embryophyta</taxon>
        <taxon>Tracheophyta</taxon>
        <taxon>Spermatophyta</taxon>
        <taxon>Magnoliopsida</taxon>
        <taxon>eudicotyledons</taxon>
        <taxon>Gunneridae</taxon>
        <taxon>Pentapetalae</taxon>
        <taxon>rosids</taxon>
        <taxon>fabids</taxon>
        <taxon>Malpighiales</taxon>
        <taxon>Salicaceae</taxon>
        <taxon>Saliceae</taxon>
        <taxon>Populus</taxon>
    </lineage>
</organism>
<sequence>MHALPNRILQYLTCTKISKEKKSEQGAPAYECYGILWQTKFYSHDP</sequence>
<evidence type="ECO:0000313" key="2">
    <source>
        <dbReference type="Proteomes" id="UP001164929"/>
    </source>
</evidence>
<proteinExistence type="predicted"/>
<name>A0AAD6Q9R9_9ROSI</name>
<evidence type="ECO:0000313" key="1">
    <source>
        <dbReference type="EMBL" id="KAJ6982133.1"/>
    </source>
</evidence>
<accession>A0AAD6Q9R9</accession>
<gene>
    <name evidence="1" type="ORF">NC653_025289</name>
</gene>
<dbReference type="Proteomes" id="UP001164929">
    <property type="component" value="Chromosome 10"/>
</dbReference>
<keyword evidence="2" id="KW-1185">Reference proteome</keyword>
<reference evidence="1" key="1">
    <citation type="journal article" date="2023" name="Mol. Ecol. Resour.">
        <title>Chromosome-level genome assembly of a triploid poplar Populus alba 'Berolinensis'.</title>
        <authorList>
            <person name="Chen S."/>
            <person name="Yu Y."/>
            <person name="Wang X."/>
            <person name="Wang S."/>
            <person name="Zhang T."/>
            <person name="Zhou Y."/>
            <person name="He R."/>
            <person name="Meng N."/>
            <person name="Wang Y."/>
            <person name="Liu W."/>
            <person name="Liu Z."/>
            <person name="Liu J."/>
            <person name="Guo Q."/>
            <person name="Huang H."/>
            <person name="Sederoff R.R."/>
            <person name="Wang G."/>
            <person name="Qu G."/>
            <person name="Chen S."/>
        </authorList>
    </citation>
    <scope>NUCLEOTIDE SEQUENCE</scope>
    <source>
        <strain evidence="1">SC-2020</strain>
    </source>
</reference>
<dbReference type="AlphaFoldDB" id="A0AAD6Q9R9"/>